<sequence length="95" mass="10813">MHRHNPVALHAAIFPYLHLIGRPLITSAQMKHLSNFDEWSHDLLDQFNFIGTYNLFYNASLLVKAGAGIALTYEHLIDTAGENRLVFRPLNPELT</sequence>
<reference evidence="1 2" key="1">
    <citation type="journal article" date="2019" name="Appl. Microbiol. Biotechnol.">
        <title>Uncovering carbohydrate metabolism through a genotype-phenotype association study of 56 lactic acid bacteria genomes.</title>
        <authorList>
            <person name="Buron-Moles G."/>
            <person name="Chailyan A."/>
            <person name="Dolejs I."/>
            <person name="Forster J."/>
            <person name="Miks M.H."/>
        </authorList>
    </citation>
    <scope>NUCLEOTIDE SEQUENCE [LARGE SCALE GENOMIC DNA]</scope>
    <source>
        <strain evidence="1 2">ATCC 49373</strain>
    </source>
</reference>
<accession>A0A4R5ND24</accession>
<evidence type="ECO:0000313" key="2">
    <source>
        <dbReference type="Proteomes" id="UP000294854"/>
    </source>
</evidence>
<keyword evidence="2" id="KW-1185">Reference proteome</keyword>
<evidence type="ECO:0000313" key="1">
    <source>
        <dbReference type="EMBL" id="TDG71146.1"/>
    </source>
</evidence>
<name>A0A4R5ND24_9LACO</name>
<protein>
    <recommendedName>
        <fullName evidence="3">LysR substrate-binding domain-containing protein</fullName>
    </recommendedName>
</protein>
<dbReference type="Proteomes" id="UP000294854">
    <property type="component" value="Unassembled WGS sequence"/>
</dbReference>
<comment type="caution">
    <text evidence="1">The sequence shown here is derived from an EMBL/GenBank/DDBJ whole genome shotgun (WGS) entry which is preliminary data.</text>
</comment>
<proteinExistence type="predicted"/>
<dbReference type="EMBL" id="PUFO01000107">
    <property type="protein sequence ID" value="TDG71146.1"/>
    <property type="molecule type" value="Genomic_DNA"/>
</dbReference>
<gene>
    <name evidence="1" type="ORF">C5L31_001833</name>
</gene>
<dbReference type="AlphaFoldDB" id="A0A4R5ND24"/>
<organism evidence="1 2">
    <name type="scientific">Secundilactobacillus malefermentans</name>
    <dbReference type="NCBI Taxonomy" id="176292"/>
    <lineage>
        <taxon>Bacteria</taxon>
        <taxon>Bacillati</taxon>
        <taxon>Bacillota</taxon>
        <taxon>Bacilli</taxon>
        <taxon>Lactobacillales</taxon>
        <taxon>Lactobacillaceae</taxon>
        <taxon>Secundilactobacillus</taxon>
    </lineage>
</organism>
<dbReference type="RefSeq" id="WP_010619521.1">
    <property type="nucleotide sequence ID" value="NZ_PUFO01000107.1"/>
</dbReference>
<evidence type="ECO:0008006" key="3">
    <source>
        <dbReference type="Google" id="ProtNLM"/>
    </source>
</evidence>
<dbReference type="STRING" id="1122149.FD44_GL000492"/>